<dbReference type="PANTHER" id="PTHR43630">
    <property type="entry name" value="POLY-BETA-1,6-N-ACETYL-D-GLUCOSAMINE SYNTHASE"/>
    <property type="match status" value="1"/>
</dbReference>
<dbReference type="InterPro" id="IPR029044">
    <property type="entry name" value="Nucleotide-diphossugar_trans"/>
</dbReference>
<dbReference type="EC" id="2.4.-.-" evidence="3"/>
<dbReference type="GO" id="GO:0016757">
    <property type="term" value="F:glycosyltransferase activity"/>
    <property type="evidence" value="ECO:0007669"/>
    <property type="project" value="UniProtKB-KW"/>
</dbReference>
<evidence type="ECO:0000256" key="1">
    <source>
        <dbReference type="ARBA" id="ARBA00038494"/>
    </source>
</evidence>
<keyword evidence="4" id="KW-1185">Reference proteome</keyword>
<dbReference type="Pfam" id="PF00535">
    <property type="entry name" value="Glycos_transf_2"/>
    <property type="match status" value="1"/>
</dbReference>
<dbReference type="EMBL" id="JBHRTK010000004">
    <property type="protein sequence ID" value="MFC3205339.1"/>
    <property type="molecule type" value="Genomic_DNA"/>
</dbReference>
<dbReference type="Proteomes" id="UP001595583">
    <property type="component" value="Unassembled WGS sequence"/>
</dbReference>
<dbReference type="CDD" id="cd02511">
    <property type="entry name" value="Beta4Glucosyltransferase"/>
    <property type="match status" value="1"/>
</dbReference>
<proteinExistence type="inferred from homology"/>
<dbReference type="SUPFAM" id="SSF53448">
    <property type="entry name" value="Nucleotide-diphospho-sugar transferases"/>
    <property type="match status" value="1"/>
</dbReference>
<sequence length="313" mass="34986">MNQIHAIILTLDEEKHIARCIGSLSGQCASVTVVDSGSKDATMAIAEDLGAHILRNEWVNHSTQMNFGIDALAGKGGWLLRIDADEVLDADSAQTLGSAIAAARPGVDGLLVRRRIHFMGRRIRHGGIEPSWQLRLWRNGRGRCEQRWMDEHIKVAGSVAKTGLVLSDINLNSLTWWTAKHNSYASREAIDILNHKHGFMNVDTLAQGGASPQARMRRFLKEQVYGRLPKRLRALLYFFYRYIIRLGFLDGEPGWYFHVLQAFWYRSLVDAKVTEIETRWAEQGGMVTDAITACTGIKISNAPTSSSRKTSAL</sequence>
<comment type="caution">
    <text evidence="3">The sequence shown here is derived from an EMBL/GenBank/DDBJ whole genome shotgun (WGS) entry which is preliminary data.</text>
</comment>
<evidence type="ECO:0000313" key="3">
    <source>
        <dbReference type="EMBL" id="MFC3205339.1"/>
    </source>
</evidence>
<dbReference type="Gene3D" id="3.90.550.10">
    <property type="entry name" value="Spore Coat Polysaccharide Biosynthesis Protein SpsA, Chain A"/>
    <property type="match status" value="1"/>
</dbReference>
<name>A0ABV7K4P0_9HYPH</name>
<comment type="similarity">
    <text evidence="1">Belongs to the glycosyltransferase 2 family. WaaE/KdtX subfamily.</text>
</comment>
<accession>A0ABV7K4P0</accession>
<dbReference type="InterPro" id="IPR001173">
    <property type="entry name" value="Glyco_trans_2-like"/>
</dbReference>
<reference evidence="4" key="1">
    <citation type="journal article" date="2019" name="Int. J. Syst. Evol. Microbiol.">
        <title>The Global Catalogue of Microorganisms (GCM) 10K type strain sequencing project: providing services to taxonomists for standard genome sequencing and annotation.</title>
        <authorList>
            <consortium name="The Broad Institute Genomics Platform"/>
            <consortium name="The Broad Institute Genome Sequencing Center for Infectious Disease"/>
            <person name="Wu L."/>
            <person name="Ma J."/>
        </authorList>
    </citation>
    <scope>NUCLEOTIDE SEQUENCE [LARGE SCALE GENOMIC DNA]</scope>
    <source>
        <strain evidence="4">KCTC 52165</strain>
    </source>
</reference>
<evidence type="ECO:0000313" key="4">
    <source>
        <dbReference type="Proteomes" id="UP001595583"/>
    </source>
</evidence>
<dbReference type="RefSeq" id="WP_378218726.1">
    <property type="nucleotide sequence ID" value="NZ_JBHRTK010000004.1"/>
</dbReference>
<gene>
    <name evidence="3" type="ORF">ACFOHJ_03875</name>
</gene>
<dbReference type="PANTHER" id="PTHR43630:SF2">
    <property type="entry name" value="GLYCOSYLTRANSFERASE"/>
    <property type="match status" value="1"/>
</dbReference>
<organism evidence="3 4">
    <name type="scientific">Aquamicrobium soli</name>
    <dbReference type="NCBI Taxonomy" id="1811518"/>
    <lineage>
        <taxon>Bacteria</taxon>
        <taxon>Pseudomonadati</taxon>
        <taxon>Pseudomonadota</taxon>
        <taxon>Alphaproteobacteria</taxon>
        <taxon>Hyphomicrobiales</taxon>
        <taxon>Phyllobacteriaceae</taxon>
        <taxon>Aquamicrobium</taxon>
    </lineage>
</organism>
<protein>
    <submittedName>
        <fullName evidence="3">Glycosyltransferase family 2 protein</fullName>
        <ecNumber evidence="3">2.4.-.-</ecNumber>
    </submittedName>
</protein>
<keyword evidence="3" id="KW-0328">Glycosyltransferase</keyword>
<keyword evidence="3" id="KW-0808">Transferase</keyword>
<feature type="domain" description="Glycosyltransferase 2-like" evidence="2">
    <location>
        <begin position="7"/>
        <end position="139"/>
    </location>
</feature>
<evidence type="ECO:0000259" key="2">
    <source>
        <dbReference type="Pfam" id="PF00535"/>
    </source>
</evidence>